<evidence type="ECO:0000313" key="2">
    <source>
        <dbReference type="Proteomes" id="UP000032289"/>
    </source>
</evidence>
<dbReference type="SUPFAM" id="SSF53649">
    <property type="entry name" value="Alkaline phosphatase-like"/>
    <property type="match status" value="1"/>
</dbReference>
<dbReference type="AlphaFoldDB" id="A0A0D1JRV2"/>
<protein>
    <submittedName>
        <fullName evidence="1">PglZ domain protein</fullName>
    </submittedName>
</protein>
<dbReference type="Gene3D" id="3.40.720.10">
    <property type="entry name" value="Alkaline Phosphatase, subunit A"/>
    <property type="match status" value="1"/>
</dbReference>
<sequence length="842" mass="95352">MVELNTGEIVERIRTLFAQGKQFVLWYDANADFADNIGEITAQLTQTTIKMLPGEQFKTKLEVLSLEKNGEAALIYSPAKKPGLSQNLMADVERYSVEFTADATVMLREELGLEEKHQQFVVDNMKFFGNKERINKFKALTKERKINNPVIVILAVLAKANGISSLDILKSVIQTDLEDNQALNEFKKFNVYDHFWQGMSSQFGYFSSEPKLKELLSGMLVITAFDQMELDLPSQVNVYQSFAKTNVIAAVSQLMNMANFASRMKQIADEIWQFINGESVFKNVEMNDLIKSDVFRNFDLKIMDWAATSLVNSELQPNGVDLRSLTHARQDTMYANEYETAYKMIRKAIPVLAGKTFDDYENVERFAEAYVDAKNGLANVDTSYRKFVDYRWMLDSELFDSFDTLAQRVEQSYLNGFLNPMIKRWSDVYDIKSIESQKLQRNFYRNNVASSKNPVVVIVSDALRFEAGQDLSKFINRENQLSAEVDYMITGVPSVTYFGMPSLLPHDELTYDASVPTVLVDGVKATDLASRELVLQKRNAKSMTIAADKVMSTKTEDLKSEFVGKDVIYVYHNGIDAISDNAKTERKTFEATAQTISQIQSIIKRLRSANRTNFIVTADHGFIYRDSELDTTDKIDLKPADFMKKAPRYAVSKEKFEQTGVDSVAISDVLENDQEEMVYYPTSANIFMSQGAGKNYVHGGVSPQEMIVPVIAVHSKRGADTSETVEVQLSPIPHRITSRTIIVSFNQLQPISSDVNGATFEAKFVDEAGDVISSTEVINAFSDDQNPSKRIIKKRFVIEDQVYDQTQSYFLIVENVENKQEIIREEFTMDLAITGGFDFDFS</sequence>
<gene>
    <name evidence="1" type="ORF">ab3b_01334</name>
</gene>
<proteinExistence type="predicted"/>
<dbReference type="EMBL" id="JWHT01000031">
    <property type="protein sequence ID" value="KIU23953.1"/>
    <property type="molecule type" value="Genomic_DNA"/>
</dbReference>
<dbReference type="InterPro" id="IPR014060">
    <property type="entry name" value="PglZ"/>
</dbReference>
<dbReference type="PATRIC" id="fig|137591.24.peg.1304"/>
<comment type="caution">
    <text evidence="1">The sequence shown here is derived from an EMBL/GenBank/DDBJ whole genome shotgun (WGS) entry which is preliminary data.</text>
</comment>
<dbReference type="Pfam" id="PF08665">
    <property type="entry name" value="PglZ"/>
    <property type="match status" value="1"/>
</dbReference>
<dbReference type="NCBIfam" id="TIGR02687">
    <property type="entry name" value="BREX-1 system phosphatase PglZ type A"/>
    <property type="match status" value="1"/>
</dbReference>
<organism evidence="1 2">
    <name type="scientific">Weissella cibaria</name>
    <dbReference type="NCBI Taxonomy" id="137591"/>
    <lineage>
        <taxon>Bacteria</taxon>
        <taxon>Bacillati</taxon>
        <taxon>Bacillota</taxon>
        <taxon>Bacilli</taxon>
        <taxon>Lactobacillales</taxon>
        <taxon>Lactobacillaceae</taxon>
        <taxon>Weissella</taxon>
    </lineage>
</organism>
<dbReference type="RefSeq" id="WP_043941304.1">
    <property type="nucleotide sequence ID" value="NZ_JWHT01000031.1"/>
</dbReference>
<reference evidence="1 2" key="1">
    <citation type="journal article" date="2015" name="Microbiology (Mosc.)">
        <title>Genomics of the Weissella cibaria species with an examination of its metabolic traits.</title>
        <authorList>
            <person name="Lynch K.M."/>
            <person name="Lucid A."/>
            <person name="Arendt E.K."/>
            <person name="Sleator R.D."/>
            <person name="Lucey B."/>
            <person name="Coffey A."/>
        </authorList>
    </citation>
    <scope>NUCLEOTIDE SEQUENCE [LARGE SCALE GENOMIC DNA]</scope>
    <source>
        <strain evidence="1 2">AB3b</strain>
    </source>
</reference>
<dbReference type="InterPro" id="IPR017850">
    <property type="entry name" value="Alkaline_phosphatase_core_sf"/>
</dbReference>
<dbReference type="Proteomes" id="UP000032289">
    <property type="component" value="Unassembled WGS sequence"/>
</dbReference>
<evidence type="ECO:0000313" key="1">
    <source>
        <dbReference type="EMBL" id="KIU23953.1"/>
    </source>
</evidence>
<name>A0A0D1JRV2_9LACO</name>
<accession>A0A0D1JRV2</accession>